<evidence type="ECO:0000256" key="2">
    <source>
        <dbReference type="SAM" id="SignalP"/>
    </source>
</evidence>
<dbReference type="RefSeq" id="WP_073215055.1">
    <property type="nucleotide sequence ID" value="NZ_FNNS01000003.1"/>
</dbReference>
<evidence type="ECO:0000313" key="4">
    <source>
        <dbReference type="EMBL" id="SHI56982.1"/>
    </source>
</evidence>
<feature type="signal peptide" evidence="2">
    <location>
        <begin position="1"/>
        <end position="19"/>
    </location>
</feature>
<feature type="domain" description="Secretion system C-terminal sorting" evidence="3">
    <location>
        <begin position="292"/>
        <end position="359"/>
    </location>
</feature>
<reference evidence="5" key="1">
    <citation type="submission" date="2016-11" db="EMBL/GenBank/DDBJ databases">
        <authorList>
            <person name="Varghese N."/>
            <person name="Submissions S."/>
        </authorList>
    </citation>
    <scope>NUCLEOTIDE SEQUENCE [LARGE SCALE GENOMIC DNA]</scope>
    <source>
        <strain evidence="5">DSM 26349</strain>
    </source>
</reference>
<protein>
    <submittedName>
        <fullName evidence="4">Por secretion system C-terminal sorting domain-containing protein</fullName>
    </submittedName>
</protein>
<dbReference type="NCBIfam" id="TIGR04183">
    <property type="entry name" value="Por_Secre_tail"/>
    <property type="match status" value="1"/>
</dbReference>
<dbReference type="EMBL" id="FQYV01000003">
    <property type="protein sequence ID" value="SHI56982.1"/>
    <property type="molecule type" value="Genomic_DNA"/>
</dbReference>
<dbReference type="STRING" id="797419.SAMN05216556_103158"/>
<gene>
    <name evidence="4" type="ORF">SAMN04487908_103157</name>
</gene>
<sequence length="361" mass="40929">MKKLLLLLFSFFLTNIVLSQPADMLNEVFNLKYLHVGDTYYTPNGENPNVAFYELPGSYVIEADGIFNTLNAGANFDGNTVTLHSYGITLHDCVETNCYYENLYFYEVLKTNNINSKTLTYIYNEVNGIKYLTLTDADFNTAYYSTAPNETPNPLLFQNWYLYKSEADVGNPTFYTGPNPPQLSIDSNLSYTGVEDCSIISGNLIFSEGESGDEFILQSRNYNNDESNCTTGSPNYVLNELEWGLPLRSLVYEGNDGIDYFQYEYFPGFIYYFRNTLILSTPEHQTSNLSIVPNPVSDKLFIESDLDELNSVIITDINGRTILSENTKNLKEVDVSNLKSGLYFIRIESPSGNITKKFIKI</sequence>
<keyword evidence="5" id="KW-1185">Reference proteome</keyword>
<evidence type="ECO:0000313" key="5">
    <source>
        <dbReference type="Proteomes" id="UP000184172"/>
    </source>
</evidence>
<dbReference type="OrthoDB" id="1377410at2"/>
<organism evidence="4 5">
    <name type="scientific">Aequorivita viscosa</name>
    <dbReference type="NCBI Taxonomy" id="797419"/>
    <lineage>
        <taxon>Bacteria</taxon>
        <taxon>Pseudomonadati</taxon>
        <taxon>Bacteroidota</taxon>
        <taxon>Flavobacteriia</taxon>
        <taxon>Flavobacteriales</taxon>
        <taxon>Flavobacteriaceae</taxon>
        <taxon>Aequorivita</taxon>
    </lineage>
</organism>
<accession>A0A1M6C7M7</accession>
<proteinExistence type="predicted"/>
<evidence type="ECO:0000259" key="3">
    <source>
        <dbReference type="Pfam" id="PF18962"/>
    </source>
</evidence>
<feature type="chain" id="PRO_5009916304" evidence="2">
    <location>
        <begin position="20"/>
        <end position="361"/>
    </location>
</feature>
<dbReference type="Pfam" id="PF18962">
    <property type="entry name" value="Por_Secre_tail"/>
    <property type="match status" value="1"/>
</dbReference>
<keyword evidence="1 2" id="KW-0732">Signal</keyword>
<dbReference type="InterPro" id="IPR026444">
    <property type="entry name" value="Secre_tail"/>
</dbReference>
<evidence type="ECO:0000256" key="1">
    <source>
        <dbReference type="ARBA" id="ARBA00022729"/>
    </source>
</evidence>
<name>A0A1M6C7M7_9FLAO</name>
<dbReference type="Proteomes" id="UP000184172">
    <property type="component" value="Unassembled WGS sequence"/>
</dbReference>
<dbReference type="AlphaFoldDB" id="A0A1M6C7M7"/>